<dbReference type="NCBIfam" id="NF038404">
    <property type="entry name" value="perm_prefix_2"/>
    <property type="match status" value="1"/>
</dbReference>
<dbReference type="STRING" id="659014.SAMN04487996_11915"/>
<dbReference type="InterPro" id="IPR047699">
    <property type="entry name" value="Permease_put_prefix"/>
</dbReference>
<evidence type="ECO:0000256" key="1">
    <source>
        <dbReference type="ARBA" id="ARBA00004651"/>
    </source>
</evidence>
<dbReference type="RefSeq" id="WP_218132959.1">
    <property type="nucleotide sequence ID" value="NZ_FNAN01000019.1"/>
</dbReference>
<dbReference type="InterPro" id="IPR050250">
    <property type="entry name" value="Macrolide_Exporter_MacB"/>
</dbReference>
<evidence type="ECO:0000313" key="10">
    <source>
        <dbReference type="Proteomes" id="UP000198748"/>
    </source>
</evidence>
<keyword evidence="5 6" id="KW-0472">Membrane</keyword>
<proteinExistence type="predicted"/>
<dbReference type="InterPro" id="IPR025857">
    <property type="entry name" value="MacB_PCD"/>
</dbReference>
<feature type="transmembrane region" description="Helical" evidence="6">
    <location>
        <begin position="509"/>
        <end position="530"/>
    </location>
</feature>
<keyword evidence="10" id="KW-1185">Reference proteome</keyword>
<evidence type="ECO:0000256" key="5">
    <source>
        <dbReference type="ARBA" id="ARBA00023136"/>
    </source>
</evidence>
<dbReference type="EMBL" id="FNAN01000019">
    <property type="protein sequence ID" value="SDG47396.1"/>
    <property type="molecule type" value="Genomic_DNA"/>
</dbReference>
<feature type="transmembrane region" description="Helical" evidence="6">
    <location>
        <begin position="465"/>
        <end position="488"/>
    </location>
</feature>
<dbReference type="InterPro" id="IPR003838">
    <property type="entry name" value="ABC3_permease_C"/>
</dbReference>
<feature type="transmembrane region" description="Helical" evidence="6">
    <location>
        <begin position="368"/>
        <end position="390"/>
    </location>
</feature>
<gene>
    <name evidence="9" type="ORF">SAMN04487996_11915</name>
</gene>
<dbReference type="Pfam" id="PF02687">
    <property type="entry name" value="FtsX"/>
    <property type="match status" value="2"/>
</dbReference>
<dbReference type="GO" id="GO:0005886">
    <property type="term" value="C:plasma membrane"/>
    <property type="evidence" value="ECO:0007669"/>
    <property type="project" value="UniProtKB-SubCell"/>
</dbReference>
<evidence type="ECO:0000259" key="8">
    <source>
        <dbReference type="Pfam" id="PF12704"/>
    </source>
</evidence>
<evidence type="ECO:0000256" key="3">
    <source>
        <dbReference type="ARBA" id="ARBA00022692"/>
    </source>
</evidence>
<dbReference type="Proteomes" id="UP000198748">
    <property type="component" value="Unassembled WGS sequence"/>
</dbReference>
<name>A0A1G7UIL9_9BACT</name>
<feature type="transmembrane region" description="Helical" evidence="6">
    <location>
        <begin position="838"/>
        <end position="863"/>
    </location>
</feature>
<protein>
    <submittedName>
        <fullName evidence="9">ABC-type antimicrobial peptide transport system, permease component</fullName>
    </submittedName>
</protein>
<feature type="transmembrane region" description="Helical" evidence="6">
    <location>
        <begin position="757"/>
        <end position="778"/>
    </location>
</feature>
<keyword evidence="2" id="KW-1003">Cell membrane</keyword>
<sequence length="877" mass="99597">MEKAPQHHAPPRWVDKLLTTLIAPHFLEDILGDLHEVYAQQTRHGSIRTARLRYLLASVRYIRPYFMKRKPRPYSPTYIFSPAMIRNYLKISLRTLGKNKAYSFINISGLAMGMAVAILIGLWIYDELSFDKHFENHDRIAQVWQHQTFNGEIGTQTSLPFPIGDEIRRNYGADFKYVIMASWNSKHILAAGDRKFNKNGTYIEPDAPEMLSLRMVHGTRAGLKDPYSVMLSQSVAKAYFGDADPTDKTMKIDNNLNVKVTGVYEDFPNNTTFRDVSFLMPWQLMIITSPWLKTMEDPWRPNAYMTFVQLIDNADIDQATARIKDIKKRNINKEQLKYKPDVFLNPMSEWHLFSEFKGGHRVGGRIEFVWLFGTIGVFVLLLACINFMNLSTARSEKRAKEVGIRKAVGSVRRQLITQFFTESFLIVSFAFALSILLVMLCLPFFNEVADKKIVMPWPRPEFWLAGIGFSIITAIIAGSYPAFYLSSFQPVKVLKGTFRTGRFAAVPRKVLVVVQFAVSIVLIIGTAVVFRQIQFAKNRPVGYSRDGLISIFTSTADVHKHFEAVRQDLKSNGAIVEMAESGSPATETWSSTSGFEWKGKDPEQSVDFWFDEVSYDYGKTVGWQFVQGRDFSREFATDSVALVVNETAVKFMGLQNPVDEPMTWFKKPYKIVGVIKDIVVNSPYAPSRPQFFCLSPGQGNVINIRLNPAAGSSASIEKIKTIFEKYDPGSPFEYEFVDEVYARKFFDEVRIGKLTTFFSILAVLISCLGLFGVASFIAEQRTKEIGVRKVLGATVMSVWGLLSRDFVMLVCIAFLIATPGAYYFLNAWLQKYDYHTTISWWIFALTGFGTLLITLLTVSFQAIKAATMNPIRSLRSE</sequence>
<dbReference type="PANTHER" id="PTHR30572:SF18">
    <property type="entry name" value="ABC-TYPE MACROLIDE FAMILY EXPORT SYSTEM PERMEASE COMPONENT 2"/>
    <property type="match status" value="1"/>
</dbReference>
<dbReference type="Pfam" id="PF12704">
    <property type="entry name" value="MacB_PCD"/>
    <property type="match status" value="1"/>
</dbReference>
<dbReference type="GO" id="GO:0022857">
    <property type="term" value="F:transmembrane transporter activity"/>
    <property type="evidence" value="ECO:0007669"/>
    <property type="project" value="TreeGrafter"/>
</dbReference>
<evidence type="ECO:0000256" key="4">
    <source>
        <dbReference type="ARBA" id="ARBA00022989"/>
    </source>
</evidence>
<feature type="transmembrane region" description="Helical" evidence="6">
    <location>
        <begin position="423"/>
        <end position="445"/>
    </location>
</feature>
<accession>A0A1G7UIL9</accession>
<evidence type="ECO:0000313" key="9">
    <source>
        <dbReference type="EMBL" id="SDG47396.1"/>
    </source>
</evidence>
<evidence type="ECO:0000259" key="7">
    <source>
        <dbReference type="Pfam" id="PF02687"/>
    </source>
</evidence>
<dbReference type="AlphaFoldDB" id="A0A1G7UIL9"/>
<feature type="transmembrane region" description="Helical" evidence="6">
    <location>
        <begin position="104"/>
        <end position="125"/>
    </location>
</feature>
<evidence type="ECO:0000256" key="6">
    <source>
        <dbReference type="SAM" id="Phobius"/>
    </source>
</evidence>
<keyword evidence="3 6" id="KW-0812">Transmembrane</keyword>
<comment type="subcellular location">
    <subcellularLocation>
        <location evidence="1">Cell membrane</location>
        <topology evidence="1">Multi-pass membrane protein</topology>
    </subcellularLocation>
</comment>
<feature type="transmembrane region" description="Helical" evidence="6">
    <location>
        <begin position="790"/>
        <end position="818"/>
    </location>
</feature>
<feature type="domain" description="ABC3 transporter permease C-terminal" evidence="7">
    <location>
        <begin position="374"/>
        <end position="490"/>
    </location>
</feature>
<feature type="domain" description="ABC3 transporter permease C-terminal" evidence="7">
    <location>
        <begin position="757"/>
        <end position="870"/>
    </location>
</feature>
<evidence type="ECO:0000256" key="2">
    <source>
        <dbReference type="ARBA" id="ARBA00022475"/>
    </source>
</evidence>
<dbReference type="PANTHER" id="PTHR30572">
    <property type="entry name" value="MEMBRANE COMPONENT OF TRANSPORTER-RELATED"/>
    <property type="match status" value="1"/>
</dbReference>
<organism evidence="9 10">
    <name type="scientific">Dyadobacter soli</name>
    <dbReference type="NCBI Taxonomy" id="659014"/>
    <lineage>
        <taxon>Bacteria</taxon>
        <taxon>Pseudomonadati</taxon>
        <taxon>Bacteroidota</taxon>
        <taxon>Cytophagia</taxon>
        <taxon>Cytophagales</taxon>
        <taxon>Spirosomataceae</taxon>
        <taxon>Dyadobacter</taxon>
    </lineage>
</organism>
<feature type="domain" description="MacB-like periplasmic core" evidence="8">
    <location>
        <begin position="103"/>
        <end position="325"/>
    </location>
</feature>
<reference evidence="10" key="1">
    <citation type="submission" date="2016-10" db="EMBL/GenBank/DDBJ databases">
        <authorList>
            <person name="Varghese N."/>
            <person name="Submissions S."/>
        </authorList>
    </citation>
    <scope>NUCLEOTIDE SEQUENCE [LARGE SCALE GENOMIC DNA]</scope>
    <source>
        <strain evidence="10">DSM 25329</strain>
    </source>
</reference>
<keyword evidence="4 6" id="KW-1133">Transmembrane helix</keyword>